<comment type="similarity">
    <text evidence="2 8">Belongs to the ammonia transporter channel (TC 1.A.11.2) family.</text>
</comment>
<keyword evidence="6 8" id="KW-0472">Membrane</keyword>
<feature type="domain" description="Ammonium transporter AmtB-like" evidence="9">
    <location>
        <begin position="16"/>
        <end position="407"/>
    </location>
</feature>
<dbReference type="NCBIfam" id="TIGR03644">
    <property type="entry name" value="marine_trans_1"/>
    <property type="match status" value="1"/>
</dbReference>
<dbReference type="RefSeq" id="WP_078320511.1">
    <property type="nucleotide sequence ID" value="NZ_FXTS01000009.1"/>
</dbReference>
<dbReference type="InterPro" id="IPR024041">
    <property type="entry name" value="NH4_transpt_AmtB-like_dom"/>
</dbReference>
<feature type="transmembrane region" description="Helical" evidence="8">
    <location>
        <begin position="50"/>
        <end position="69"/>
    </location>
</feature>
<dbReference type="GO" id="GO:0005886">
    <property type="term" value="C:plasma membrane"/>
    <property type="evidence" value="ECO:0007669"/>
    <property type="project" value="UniProtKB-SubCell"/>
</dbReference>
<dbReference type="PROSITE" id="PS01219">
    <property type="entry name" value="AMMONIUM_TRANSP"/>
    <property type="match status" value="1"/>
</dbReference>
<feature type="transmembrane region" description="Helical" evidence="8">
    <location>
        <begin position="169"/>
        <end position="190"/>
    </location>
</feature>
<feature type="transmembrane region" description="Helical" evidence="8">
    <location>
        <begin position="274"/>
        <end position="292"/>
    </location>
</feature>
<evidence type="ECO:0000256" key="5">
    <source>
        <dbReference type="ARBA" id="ARBA00022989"/>
    </source>
</evidence>
<feature type="transmembrane region" description="Helical" evidence="8">
    <location>
        <begin position="14"/>
        <end position="38"/>
    </location>
</feature>
<evidence type="ECO:0000313" key="11">
    <source>
        <dbReference type="Proteomes" id="UP000190064"/>
    </source>
</evidence>
<keyword evidence="11" id="KW-1185">Reference proteome</keyword>
<evidence type="ECO:0000256" key="8">
    <source>
        <dbReference type="RuleBase" id="RU362002"/>
    </source>
</evidence>
<evidence type="ECO:0000259" key="9">
    <source>
        <dbReference type="Pfam" id="PF00909"/>
    </source>
</evidence>
<feature type="transmembrane region" description="Helical" evidence="8">
    <location>
        <begin position="211"/>
        <end position="228"/>
    </location>
</feature>
<sequence length="413" mass="43291">MEDLVQVKYAIDTFYFLICGALVMWMAAGFVMLEAGLVRAKNTTEILTKNIALYAIACTMYLLCGYFIMYSGDAGGILPNLGFLIGEENATEAVLASGGDTYYSARSDFFFQVVFVATAMSIVSGAVAERMKLWAFLAFAVVMTGFIYPTSGYWTWGGGFLSEAGFSDFAGSGIVHMAGAAAALAGVLLLGARKGKYGANGQINAIPGSNMPLATLGTFILWMGWFGFNGGSELKLSDVGEANAVAQVFVNTNAAAAGGAIAALILARLWFRKADLTMVLNGALAGLVAITAEPLAPTALASTLIGAVGGVLVVFSIIMLDKLRIDDPVGAISVHGVVGIWGLLAVPLSNADATFSAQLLGIISIFGWVFVASLIVWSILKAVIGIRVSEEEEYEGVDIAECGLEAYPEFTKG</sequence>
<reference evidence="10" key="1">
    <citation type="submission" date="2017-02" db="EMBL/GenBank/DDBJ databases">
        <title>Draft Genome Sequence of the Salt Water Bacterium Oceanospirillum linum ATCC 11336.</title>
        <authorList>
            <person name="Trachtenberg A.M."/>
            <person name="Carney J.G."/>
            <person name="Linnane J.D."/>
            <person name="Rheaume B.A."/>
            <person name="Pitts N.L."/>
            <person name="Mykles D.L."/>
            <person name="Maclea K.S."/>
        </authorList>
    </citation>
    <scope>NUCLEOTIDE SEQUENCE [LARGE SCALE GENOMIC DNA]</scope>
    <source>
        <strain evidence="10">ATCC 11336</strain>
    </source>
</reference>
<evidence type="ECO:0000256" key="3">
    <source>
        <dbReference type="ARBA" id="ARBA00022448"/>
    </source>
</evidence>
<evidence type="ECO:0000256" key="2">
    <source>
        <dbReference type="ARBA" id="ARBA00005887"/>
    </source>
</evidence>
<dbReference type="EMBL" id="MTSD02000008">
    <property type="protein sequence ID" value="OOV86164.1"/>
    <property type="molecule type" value="Genomic_DNA"/>
</dbReference>
<dbReference type="GO" id="GO:0097272">
    <property type="term" value="P:ammonium homeostasis"/>
    <property type="evidence" value="ECO:0007669"/>
    <property type="project" value="TreeGrafter"/>
</dbReference>
<dbReference type="PANTHER" id="PTHR11730:SF62">
    <property type="entry name" value="AMMONIUM TRANSPORTER SLL1017-RELATED"/>
    <property type="match status" value="1"/>
</dbReference>
<evidence type="ECO:0000256" key="4">
    <source>
        <dbReference type="ARBA" id="ARBA00022692"/>
    </source>
</evidence>
<accession>A0A1T1H8G3</accession>
<evidence type="ECO:0000256" key="7">
    <source>
        <dbReference type="ARBA" id="ARBA00023177"/>
    </source>
</evidence>
<dbReference type="Proteomes" id="UP000190064">
    <property type="component" value="Unassembled WGS sequence"/>
</dbReference>
<keyword evidence="3 8" id="KW-0813">Transport</keyword>
<comment type="subcellular location">
    <subcellularLocation>
        <location evidence="8">Cell membrane</location>
        <topology evidence="8">Multi-pass membrane protein</topology>
    </subcellularLocation>
    <subcellularLocation>
        <location evidence="1">Membrane</location>
        <topology evidence="1">Multi-pass membrane protein</topology>
    </subcellularLocation>
</comment>
<evidence type="ECO:0000256" key="6">
    <source>
        <dbReference type="ARBA" id="ARBA00023136"/>
    </source>
</evidence>
<dbReference type="InterPro" id="IPR029020">
    <property type="entry name" value="Ammonium/urea_transptr"/>
</dbReference>
<feature type="transmembrane region" description="Helical" evidence="8">
    <location>
        <begin position="332"/>
        <end position="349"/>
    </location>
</feature>
<dbReference type="GO" id="GO:0008519">
    <property type="term" value="F:ammonium channel activity"/>
    <property type="evidence" value="ECO:0007669"/>
    <property type="project" value="InterPro"/>
</dbReference>
<evidence type="ECO:0000256" key="1">
    <source>
        <dbReference type="ARBA" id="ARBA00004141"/>
    </source>
</evidence>
<feature type="transmembrane region" description="Helical" evidence="8">
    <location>
        <begin position="248"/>
        <end position="267"/>
    </location>
</feature>
<dbReference type="InterPro" id="IPR019879">
    <property type="entry name" value="Ammonium_transptr_marine"/>
</dbReference>
<dbReference type="AlphaFoldDB" id="A0A1T1H8G3"/>
<organism evidence="10 11">
    <name type="scientific">Oceanospirillum linum</name>
    <dbReference type="NCBI Taxonomy" id="966"/>
    <lineage>
        <taxon>Bacteria</taxon>
        <taxon>Pseudomonadati</taxon>
        <taxon>Pseudomonadota</taxon>
        <taxon>Gammaproteobacteria</taxon>
        <taxon>Oceanospirillales</taxon>
        <taxon>Oceanospirillaceae</taxon>
        <taxon>Oceanospirillum</taxon>
    </lineage>
</organism>
<dbReference type="InterPro" id="IPR018047">
    <property type="entry name" value="Ammonium_transpt_CS"/>
</dbReference>
<dbReference type="InterPro" id="IPR001905">
    <property type="entry name" value="Ammonium_transpt"/>
</dbReference>
<proteinExistence type="inferred from homology"/>
<keyword evidence="5 8" id="KW-1133">Transmembrane helix</keyword>
<protein>
    <recommendedName>
        <fullName evidence="8">Ammonium transporter</fullName>
    </recommendedName>
</protein>
<dbReference type="Pfam" id="PF00909">
    <property type="entry name" value="Ammonium_transp"/>
    <property type="match status" value="1"/>
</dbReference>
<keyword evidence="4 8" id="KW-0812">Transmembrane</keyword>
<gene>
    <name evidence="10" type="ORF">BTA35_0214375</name>
</gene>
<dbReference type="STRING" id="966.BTA35_0214375"/>
<dbReference type="SUPFAM" id="SSF111352">
    <property type="entry name" value="Ammonium transporter"/>
    <property type="match status" value="1"/>
</dbReference>
<dbReference type="Gene3D" id="1.10.3430.10">
    <property type="entry name" value="Ammonium transporter AmtB like domains"/>
    <property type="match status" value="1"/>
</dbReference>
<name>A0A1T1H8G3_OCELI</name>
<dbReference type="NCBIfam" id="TIGR00836">
    <property type="entry name" value="amt"/>
    <property type="match status" value="1"/>
</dbReference>
<dbReference type="PANTHER" id="PTHR11730">
    <property type="entry name" value="AMMONIUM TRANSPORTER"/>
    <property type="match status" value="1"/>
</dbReference>
<feature type="transmembrane region" description="Helical" evidence="8">
    <location>
        <begin position="133"/>
        <end position="149"/>
    </location>
</feature>
<feature type="transmembrane region" description="Helical" evidence="8">
    <location>
        <begin position="298"/>
        <end position="320"/>
    </location>
</feature>
<keyword evidence="7 8" id="KW-0924">Ammonia transport</keyword>
<feature type="transmembrane region" description="Helical" evidence="8">
    <location>
        <begin position="355"/>
        <end position="380"/>
    </location>
</feature>
<comment type="caution">
    <text evidence="10">The sequence shown here is derived from an EMBL/GenBank/DDBJ whole genome shotgun (WGS) entry which is preliminary data.</text>
</comment>
<feature type="transmembrane region" description="Helical" evidence="8">
    <location>
        <begin position="109"/>
        <end position="128"/>
    </location>
</feature>
<evidence type="ECO:0000313" key="10">
    <source>
        <dbReference type="EMBL" id="OOV86164.1"/>
    </source>
</evidence>